<gene>
    <name evidence="3" type="ORF">SAMN04487909_12210</name>
</gene>
<dbReference type="PANTHER" id="PTHR35039:SF3">
    <property type="entry name" value="3-KETO-L-GULONATE-6-PHOSPHATE DECARBOXYLASE SGBH-RELATED"/>
    <property type="match status" value="1"/>
</dbReference>
<evidence type="ECO:0000256" key="1">
    <source>
        <dbReference type="ARBA" id="ARBA00023239"/>
    </source>
</evidence>
<dbReference type="EMBL" id="FNED01000022">
    <property type="protein sequence ID" value="SDJ60257.1"/>
    <property type="molecule type" value="Genomic_DNA"/>
</dbReference>
<dbReference type="Gene3D" id="3.20.20.70">
    <property type="entry name" value="Aldolase class I"/>
    <property type="match status" value="1"/>
</dbReference>
<name>A0A1G8V309_ANEMI</name>
<evidence type="ECO:0000259" key="2">
    <source>
        <dbReference type="Pfam" id="PF00215"/>
    </source>
</evidence>
<dbReference type="GO" id="GO:0033982">
    <property type="term" value="F:3-dehydro-L-gulonate-6-phosphate decarboxylase activity"/>
    <property type="evidence" value="ECO:0007669"/>
    <property type="project" value="TreeGrafter"/>
</dbReference>
<organism evidence="3 4">
    <name type="scientific">Aneurinibacillus migulanus</name>
    <name type="common">Bacillus migulanus</name>
    <dbReference type="NCBI Taxonomy" id="47500"/>
    <lineage>
        <taxon>Bacteria</taxon>
        <taxon>Bacillati</taxon>
        <taxon>Bacillota</taxon>
        <taxon>Bacilli</taxon>
        <taxon>Bacillales</taxon>
        <taxon>Paenibacillaceae</taxon>
        <taxon>Aneurinibacillus group</taxon>
        <taxon>Aneurinibacillus</taxon>
    </lineage>
</organism>
<dbReference type="PANTHER" id="PTHR35039">
    <property type="entry name" value="3-KETO-L-GULONATE-6-PHOSPHATE DECARBOXYLASE SGBH-RELATED"/>
    <property type="match status" value="1"/>
</dbReference>
<dbReference type="InterPro" id="IPR013785">
    <property type="entry name" value="Aldolase_TIM"/>
</dbReference>
<reference evidence="3 4" key="1">
    <citation type="submission" date="2016-10" db="EMBL/GenBank/DDBJ databases">
        <authorList>
            <person name="de Groot N.N."/>
        </authorList>
    </citation>
    <scope>NUCLEOTIDE SEQUENCE [LARGE SCALE GENOMIC DNA]</scope>
    <source>
        <strain evidence="3 4">DSM 2895</strain>
    </source>
</reference>
<keyword evidence="1" id="KW-0456">Lyase</keyword>
<accession>A0A1G8V309</accession>
<sequence>MAIVREVRQNYPLLPIVTDMKICDTGRFEAMQAFQAEADCITVMGFAPIPTILEAHQVAETIKNKFSKKSL</sequence>
<dbReference type="GO" id="GO:0006207">
    <property type="term" value="P:'de novo' pyrimidine nucleobase biosynthetic process"/>
    <property type="evidence" value="ECO:0007669"/>
    <property type="project" value="InterPro"/>
</dbReference>
<dbReference type="AlphaFoldDB" id="A0A1G8V309"/>
<evidence type="ECO:0000313" key="3">
    <source>
        <dbReference type="EMBL" id="SDJ60257.1"/>
    </source>
</evidence>
<dbReference type="InterPro" id="IPR001754">
    <property type="entry name" value="OMPdeCOase_dom"/>
</dbReference>
<dbReference type="InterPro" id="IPR011060">
    <property type="entry name" value="RibuloseP-bd_barrel"/>
</dbReference>
<feature type="domain" description="Orotidine 5'-phosphate decarboxylase" evidence="2">
    <location>
        <begin position="2"/>
        <end position="62"/>
    </location>
</feature>
<dbReference type="Proteomes" id="UP000182836">
    <property type="component" value="Unassembled WGS sequence"/>
</dbReference>
<dbReference type="GO" id="GO:0004590">
    <property type="term" value="F:orotidine-5'-phosphate decarboxylase activity"/>
    <property type="evidence" value="ECO:0007669"/>
    <property type="project" value="InterPro"/>
</dbReference>
<dbReference type="SUPFAM" id="SSF51366">
    <property type="entry name" value="Ribulose-phoshate binding barrel"/>
    <property type="match status" value="1"/>
</dbReference>
<evidence type="ECO:0000313" key="4">
    <source>
        <dbReference type="Proteomes" id="UP000182836"/>
    </source>
</evidence>
<dbReference type="GO" id="GO:0019854">
    <property type="term" value="P:L-ascorbic acid catabolic process"/>
    <property type="evidence" value="ECO:0007669"/>
    <property type="project" value="TreeGrafter"/>
</dbReference>
<protein>
    <submittedName>
        <fullName evidence="3">Orotidine 5'-phosphate decarboxylase / HUMPS family protein</fullName>
    </submittedName>
</protein>
<proteinExistence type="predicted"/>
<dbReference type="Pfam" id="PF00215">
    <property type="entry name" value="OMPdecase"/>
    <property type="match status" value="1"/>
</dbReference>